<evidence type="ECO:0000313" key="2">
    <source>
        <dbReference type="Proteomes" id="UP000816034"/>
    </source>
</evidence>
<dbReference type="RefSeq" id="XP_044555690.1">
    <property type="nucleotide sequence ID" value="XM_044693102.1"/>
</dbReference>
<dbReference type="InterPro" id="IPR011043">
    <property type="entry name" value="Gal_Oxase/kelch_b-propeller"/>
</dbReference>
<dbReference type="GeneID" id="68096015"/>
<sequence length="255" mass="29861">MLYLRIENLCDAAEQKEEDECYEAFQLLHLSAATSYSSWLLEKKHHDNNSFENCTNDIFKSTINNVSKNNIINSNNNNTNSIMYECKRDQDQSVITKSHKYRKILKPIPTSFHSGCLVQNSQMNWFVYVSGCIQMSDHLVAVQVFDLDTRTWLEIFRFNGEDTDDDGADNISDENEDYEFEEEETPVQTWGHCACYSPLTKSLYVFGGAQDNDFQNDRLMEFSLKDCRWKWRRTRNECEFNDNTSPIHSKTGQRK</sequence>
<proteinExistence type="predicted"/>
<keyword evidence="2" id="KW-1185">Reference proteome</keyword>
<dbReference type="Proteomes" id="UP000816034">
    <property type="component" value="Unassembled WGS sequence"/>
</dbReference>
<dbReference type="AlphaFoldDB" id="A0AA88H4Y5"/>
<reference evidence="1 2" key="1">
    <citation type="journal article" date="2018" name="BMC Genomics">
        <title>The genome of Naegleria lovaniensis, the basis for a comparative approach to unravel pathogenicity factors of the human pathogenic amoeba N. fowleri.</title>
        <authorList>
            <person name="Liechti N."/>
            <person name="Schurch N."/>
            <person name="Bruggmann R."/>
            <person name="Wittwer M."/>
        </authorList>
    </citation>
    <scope>NUCLEOTIDE SEQUENCE [LARGE SCALE GENOMIC DNA]</scope>
    <source>
        <strain evidence="1 2">ATCC 30569</strain>
    </source>
</reference>
<accession>A0AA88H4Y5</accession>
<dbReference type="SUPFAM" id="SSF50965">
    <property type="entry name" value="Galactose oxidase, central domain"/>
    <property type="match status" value="1"/>
</dbReference>
<dbReference type="EMBL" id="PYSW02000001">
    <property type="protein sequence ID" value="KAG2393796.1"/>
    <property type="molecule type" value="Genomic_DNA"/>
</dbReference>
<gene>
    <name evidence="1" type="ORF">C9374_003560</name>
</gene>
<comment type="caution">
    <text evidence="1">The sequence shown here is derived from an EMBL/GenBank/DDBJ whole genome shotgun (WGS) entry which is preliminary data.</text>
</comment>
<dbReference type="InterPro" id="IPR015915">
    <property type="entry name" value="Kelch-typ_b-propeller"/>
</dbReference>
<organism evidence="1 2">
    <name type="scientific">Naegleria lovaniensis</name>
    <name type="common">Amoeba</name>
    <dbReference type="NCBI Taxonomy" id="51637"/>
    <lineage>
        <taxon>Eukaryota</taxon>
        <taxon>Discoba</taxon>
        <taxon>Heterolobosea</taxon>
        <taxon>Tetramitia</taxon>
        <taxon>Eutetramitia</taxon>
        <taxon>Vahlkampfiidae</taxon>
        <taxon>Naegleria</taxon>
    </lineage>
</organism>
<name>A0AA88H4Y5_NAELO</name>
<protein>
    <submittedName>
        <fullName evidence="1">Uncharacterized protein</fullName>
    </submittedName>
</protein>
<dbReference type="Gene3D" id="2.120.10.80">
    <property type="entry name" value="Kelch-type beta propeller"/>
    <property type="match status" value="1"/>
</dbReference>
<evidence type="ECO:0000313" key="1">
    <source>
        <dbReference type="EMBL" id="KAG2393796.1"/>
    </source>
</evidence>